<dbReference type="PANTHER" id="PTHR34606">
    <property type="entry name" value="BON DOMAIN-CONTAINING PROTEIN"/>
    <property type="match status" value="1"/>
</dbReference>
<gene>
    <name evidence="3" type="ORF">E0F88_33090</name>
</gene>
<dbReference type="Pfam" id="PF04972">
    <property type="entry name" value="BON"/>
    <property type="match status" value="3"/>
</dbReference>
<evidence type="ECO:0000313" key="4">
    <source>
        <dbReference type="Proteomes" id="UP000294850"/>
    </source>
</evidence>
<feature type="domain" description="BON" evidence="2">
    <location>
        <begin position="3"/>
        <end position="71"/>
    </location>
</feature>
<dbReference type="AlphaFoldDB" id="A0A4R5D9P8"/>
<dbReference type="InterPro" id="IPR007055">
    <property type="entry name" value="BON_dom"/>
</dbReference>
<organism evidence="3 4">
    <name type="scientific">Dyadobacter psychrotolerans</name>
    <dbReference type="NCBI Taxonomy" id="2541721"/>
    <lineage>
        <taxon>Bacteria</taxon>
        <taxon>Pseudomonadati</taxon>
        <taxon>Bacteroidota</taxon>
        <taxon>Cytophagia</taxon>
        <taxon>Cytophagales</taxon>
        <taxon>Spirosomataceae</taxon>
        <taxon>Dyadobacter</taxon>
    </lineage>
</organism>
<feature type="domain" description="BON" evidence="2">
    <location>
        <begin position="149"/>
        <end position="217"/>
    </location>
</feature>
<keyword evidence="4" id="KW-1185">Reference proteome</keyword>
<dbReference type="SMART" id="SM00749">
    <property type="entry name" value="BON"/>
    <property type="match status" value="3"/>
</dbReference>
<dbReference type="PANTHER" id="PTHR34606:SF4">
    <property type="entry name" value="OUTER MEMBRANE LIPOPROTEIN DOLP"/>
    <property type="match status" value="1"/>
</dbReference>
<evidence type="ECO:0000256" key="1">
    <source>
        <dbReference type="ARBA" id="ARBA00022729"/>
    </source>
</evidence>
<dbReference type="InterPro" id="IPR051686">
    <property type="entry name" value="Lipoprotein_DolP"/>
</dbReference>
<dbReference type="InterPro" id="IPR014004">
    <property type="entry name" value="Transpt-assoc_nodulatn_dom_bac"/>
</dbReference>
<sequence>MKTDLEIQKDVMEQLRWQPILEATEIGVSVKNGIATLSGQVNSYPKKLAAEKAVKKVSGVKAVIEDIRVVLHPVHEKTDLEIAEAVVNVLKWNSAVTEENIKINVETGFVTLSGQVEWAHERAMAEIAVETIKGVRLVVNQITIKPKPVLENIKRKIDLAFQRHASIDSAKIKINVVSNTVILSGTVRAYSEKADAEDAAWDAPGVNRVENQIEVAEDKYAFD</sequence>
<evidence type="ECO:0000313" key="3">
    <source>
        <dbReference type="EMBL" id="TDE08154.1"/>
    </source>
</evidence>
<dbReference type="EMBL" id="SMFL01000029">
    <property type="protein sequence ID" value="TDE08154.1"/>
    <property type="molecule type" value="Genomic_DNA"/>
</dbReference>
<dbReference type="Proteomes" id="UP000294850">
    <property type="component" value="Unassembled WGS sequence"/>
</dbReference>
<feature type="domain" description="BON" evidence="2">
    <location>
        <begin position="78"/>
        <end position="146"/>
    </location>
</feature>
<keyword evidence="1" id="KW-0732">Signal</keyword>
<dbReference type="OrthoDB" id="870892at2"/>
<name>A0A4R5D9P8_9BACT</name>
<reference evidence="3 4" key="1">
    <citation type="submission" date="2019-03" db="EMBL/GenBank/DDBJ databases">
        <title>Dyadobacter AR-3-6 sp. nov., isolated from arctic soil.</title>
        <authorList>
            <person name="Chaudhary D.K."/>
        </authorList>
    </citation>
    <scope>NUCLEOTIDE SEQUENCE [LARGE SCALE GENOMIC DNA]</scope>
    <source>
        <strain evidence="3 4">AR-3-6</strain>
    </source>
</reference>
<dbReference type="PROSITE" id="PS50914">
    <property type="entry name" value="BON"/>
    <property type="match status" value="3"/>
</dbReference>
<comment type="caution">
    <text evidence="3">The sequence shown here is derived from an EMBL/GenBank/DDBJ whole genome shotgun (WGS) entry which is preliminary data.</text>
</comment>
<proteinExistence type="predicted"/>
<accession>A0A4R5D9P8</accession>
<evidence type="ECO:0000259" key="2">
    <source>
        <dbReference type="PROSITE" id="PS50914"/>
    </source>
</evidence>
<dbReference type="Gene3D" id="3.30.1340.30">
    <property type="match status" value="3"/>
</dbReference>
<protein>
    <submittedName>
        <fullName evidence="3">BON domain-containing protein</fullName>
    </submittedName>
</protein>
<dbReference type="RefSeq" id="WP_131963011.1">
    <property type="nucleotide sequence ID" value="NZ_SMFL01000029.1"/>
</dbReference>